<dbReference type="EMBL" id="ATSX01000001">
    <property type="protein sequence ID" value="EUK18866.1"/>
    <property type="molecule type" value="Genomic_DNA"/>
</dbReference>
<protein>
    <submittedName>
        <fullName evidence="3">Uncharacterized protein</fullName>
    </submittedName>
</protein>
<gene>
    <name evidence="3" type="ORF">COMX_03930</name>
</gene>
<feature type="region of interest" description="Disordered" evidence="1">
    <location>
        <begin position="212"/>
        <end position="246"/>
    </location>
</feature>
<evidence type="ECO:0000313" key="4">
    <source>
        <dbReference type="Proteomes" id="UP000019250"/>
    </source>
</evidence>
<keyword evidence="2" id="KW-0472">Membrane</keyword>
<dbReference type="SUPFAM" id="SSF81901">
    <property type="entry name" value="HCP-like"/>
    <property type="match status" value="1"/>
</dbReference>
<feature type="transmembrane region" description="Helical" evidence="2">
    <location>
        <begin position="184"/>
        <end position="204"/>
    </location>
</feature>
<organism evidence="3 4">
    <name type="scientific">Commensalibacter papalotli</name>
    <name type="common">ex Servin-Garciduenas et al. 2014</name>
    <dbReference type="NCBI Taxonomy" id="1208583"/>
    <lineage>
        <taxon>Bacteria</taxon>
        <taxon>Pseudomonadati</taxon>
        <taxon>Pseudomonadota</taxon>
        <taxon>Alphaproteobacteria</taxon>
        <taxon>Acetobacterales</taxon>
        <taxon>Acetobacteraceae</taxon>
    </lineage>
</organism>
<feature type="region of interest" description="Disordered" evidence="1">
    <location>
        <begin position="157"/>
        <end position="177"/>
    </location>
</feature>
<dbReference type="Proteomes" id="UP000019250">
    <property type="component" value="Unassembled WGS sequence"/>
</dbReference>
<reference evidence="3 4" key="1">
    <citation type="journal article" date="2014" name="Genome Announc.">
        <title>Draft Genome Sequence of Commensalibacter papalotli MX01, a Symbiont Identified from the Guts of Overwintering Monarch Butterflies.</title>
        <authorList>
            <person name="Servin-Garciduenas L.E."/>
            <person name="Sanchez-Quinto A."/>
            <person name="Martinez-Romero E."/>
        </authorList>
    </citation>
    <scope>NUCLEOTIDE SEQUENCE [LARGE SCALE GENOMIC DNA]</scope>
    <source>
        <strain evidence="4">MX-MONARCH01</strain>
    </source>
</reference>
<dbReference type="STRING" id="1208583.COMX_03930"/>
<dbReference type="InterPro" id="IPR011990">
    <property type="entry name" value="TPR-like_helical_dom_sf"/>
</dbReference>
<keyword evidence="2" id="KW-0812">Transmembrane</keyword>
<feature type="compositionally biased region" description="Polar residues" evidence="1">
    <location>
        <begin position="125"/>
        <end position="140"/>
    </location>
</feature>
<comment type="caution">
    <text evidence="3">The sequence shown here is derived from an EMBL/GenBank/DDBJ whole genome shotgun (WGS) entry which is preliminary data.</text>
</comment>
<accession>W7E6U9</accession>
<feature type="compositionally biased region" description="Basic and acidic residues" evidence="1">
    <location>
        <begin position="212"/>
        <end position="233"/>
    </location>
</feature>
<evidence type="ECO:0000256" key="1">
    <source>
        <dbReference type="SAM" id="MobiDB-lite"/>
    </source>
</evidence>
<dbReference type="Gene3D" id="1.25.40.10">
    <property type="entry name" value="Tetratricopeptide repeat domain"/>
    <property type="match status" value="1"/>
</dbReference>
<keyword evidence="2" id="KW-1133">Transmembrane helix</keyword>
<dbReference type="RefSeq" id="WP_034337263.1">
    <property type="nucleotide sequence ID" value="NZ_ATSX01000001.1"/>
</dbReference>
<dbReference type="AlphaFoldDB" id="W7E6U9"/>
<proteinExistence type="predicted"/>
<feature type="compositionally biased region" description="Pro residues" evidence="1">
    <location>
        <begin position="236"/>
        <end position="245"/>
    </location>
</feature>
<feature type="region of interest" description="Disordered" evidence="1">
    <location>
        <begin position="122"/>
        <end position="142"/>
    </location>
</feature>
<keyword evidence="4" id="KW-1185">Reference proteome</keyword>
<name>W7E6U9_9PROT</name>
<dbReference type="OrthoDB" id="7284896at2"/>
<evidence type="ECO:0000313" key="3">
    <source>
        <dbReference type="EMBL" id="EUK18866.1"/>
    </source>
</evidence>
<evidence type="ECO:0000256" key="2">
    <source>
        <dbReference type="SAM" id="Phobius"/>
    </source>
</evidence>
<sequence length="375" mass="40750">MSSQLKVSASAPGEATIILVGKALHYGDVLTISFPQFSSISSQKVIQQSVVGDDLLLIIDADSLGDILEPDSPYQIKVPELEITSTVIWPEIVGKRGASTGVINTTKASSPSKVKTPIIEEEQPASLSFETEPQTSSLPSSLIEDTHEEQKTDYFTQIQNKDDKEEDAPLVSEPSKRHQSSVPVILLSILGVCLLLAGGAIAYIKFSKPHSEPTKEQIVKKEEPKKELPKAAETKPPAPVQPPKAEPSFAENLQKMSVPEVIDKAPNTVMITQEGKRRLEAKQFDDGILLLENAAAKGDTLAMLKLGLLYSPVDFKTGGAIPSPDMREAARYLQKAEEGGLKDATAPRAALKDWLTKKADEGDDMARLTLKDFWK</sequence>